<dbReference type="AlphaFoldDB" id="A0A0L0CU67"/>
<protein>
    <submittedName>
        <fullName evidence="2">Uncharacterized protein</fullName>
    </submittedName>
</protein>
<organism evidence="2 3">
    <name type="scientific">Lucilia cuprina</name>
    <name type="common">Green bottle fly</name>
    <name type="synonym">Australian sheep blowfly</name>
    <dbReference type="NCBI Taxonomy" id="7375"/>
    <lineage>
        <taxon>Eukaryota</taxon>
        <taxon>Metazoa</taxon>
        <taxon>Ecdysozoa</taxon>
        <taxon>Arthropoda</taxon>
        <taxon>Hexapoda</taxon>
        <taxon>Insecta</taxon>
        <taxon>Pterygota</taxon>
        <taxon>Neoptera</taxon>
        <taxon>Endopterygota</taxon>
        <taxon>Diptera</taxon>
        <taxon>Brachycera</taxon>
        <taxon>Muscomorpha</taxon>
        <taxon>Oestroidea</taxon>
        <taxon>Calliphoridae</taxon>
        <taxon>Luciliinae</taxon>
        <taxon>Lucilia</taxon>
    </lineage>
</organism>
<proteinExistence type="predicted"/>
<feature type="compositionally biased region" description="Polar residues" evidence="1">
    <location>
        <begin position="73"/>
        <end position="91"/>
    </location>
</feature>
<dbReference type="EMBL" id="JRES01000008">
    <property type="protein sequence ID" value="KNC34899.1"/>
    <property type="molecule type" value="Genomic_DNA"/>
</dbReference>
<sequence>MAPGSMDGSSYKFVERYWFIQTMLISTLHAKNTLKITRKHIYLSQKNKNNNLQDTSNKPTKQTLAERNHHIIPQSTDKLNKKGQSSRSHTPTKVKLSIISREFFYTSQEFTNNLFTQTKLLPPFKKTAENSWHFTAICFNLRDEDFNTEQ</sequence>
<gene>
    <name evidence="2" type="ORF">FF38_11354</name>
</gene>
<dbReference type="Proteomes" id="UP000037069">
    <property type="component" value="Unassembled WGS sequence"/>
</dbReference>
<evidence type="ECO:0000313" key="3">
    <source>
        <dbReference type="Proteomes" id="UP000037069"/>
    </source>
</evidence>
<evidence type="ECO:0000256" key="1">
    <source>
        <dbReference type="SAM" id="MobiDB-lite"/>
    </source>
</evidence>
<accession>A0A0L0CU67</accession>
<reference evidence="2 3" key="1">
    <citation type="journal article" date="2015" name="Nat. Commun.">
        <title>Lucilia cuprina genome unlocks parasitic fly biology to underpin future interventions.</title>
        <authorList>
            <person name="Anstead C.A."/>
            <person name="Korhonen P.K."/>
            <person name="Young N.D."/>
            <person name="Hall R.S."/>
            <person name="Jex A.R."/>
            <person name="Murali S.C."/>
            <person name="Hughes D.S."/>
            <person name="Lee S.F."/>
            <person name="Perry T."/>
            <person name="Stroehlein A.J."/>
            <person name="Ansell B.R."/>
            <person name="Breugelmans B."/>
            <person name="Hofmann A."/>
            <person name="Qu J."/>
            <person name="Dugan S."/>
            <person name="Lee S.L."/>
            <person name="Chao H."/>
            <person name="Dinh H."/>
            <person name="Han Y."/>
            <person name="Doddapaneni H.V."/>
            <person name="Worley K.C."/>
            <person name="Muzny D.M."/>
            <person name="Ioannidis P."/>
            <person name="Waterhouse R.M."/>
            <person name="Zdobnov E.M."/>
            <person name="James P.J."/>
            <person name="Bagnall N.H."/>
            <person name="Kotze A.C."/>
            <person name="Gibbs R.A."/>
            <person name="Richards S."/>
            <person name="Batterham P."/>
            <person name="Gasser R.B."/>
        </authorList>
    </citation>
    <scope>NUCLEOTIDE SEQUENCE [LARGE SCALE GENOMIC DNA]</scope>
    <source>
        <strain evidence="2 3">LS</strain>
        <tissue evidence="2">Full body</tissue>
    </source>
</reference>
<feature type="region of interest" description="Disordered" evidence="1">
    <location>
        <begin position="65"/>
        <end position="93"/>
    </location>
</feature>
<comment type="caution">
    <text evidence="2">The sequence shown here is derived from an EMBL/GenBank/DDBJ whole genome shotgun (WGS) entry which is preliminary data.</text>
</comment>
<name>A0A0L0CU67_LUCCU</name>
<evidence type="ECO:0000313" key="2">
    <source>
        <dbReference type="EMBL" id="KNC34899.1"/>
    </source>
</evidence>
<keyword evidence="3" id="KW-1185">Reference proteome</keyword>